<dbReference type="InterPro" id="IPR002347">
    <property type="entry name" value="SDR_fam"/>
</dbReference>
<dbReference type="SUPFAM" id="SSF51735">
    <property type="entry name" value="NAD(P)-binding Rossmann-fold domains"/>
    <property type="match status" value="1"/>
</dbReference>
<gene>
    <name evidence="1" type="ORF">NLK58_10320</name>
</gene>
<sequence length="218" mass="22834">MSILITGANRGIGSALATEWQSAGAEVIPTARNSPGMEPLDVADPTSIKALAQRLEGRPISTLICNAGVSLDKFDDLETGYAPQLWAQSFAVNVTGVFLVVQALLPNLRASRDAGEAPKIAIIASQMGSQSTPAGNRFIYRSSKAAAINLGRNLAVSLEREGIAVGIYHPGWVATDMGGDSADLTLEEAVPGLRNQIDKLTISGTGCFKSWDGSDCAF</sequence>
<dbReference type="Gene3D" id="3.40.50.720">
    <property type="entry name" value="NAD(P)-binding Rossmann-like Domain"/>
    <property type="match status" value="1"/>
</dbReference>
<dbReference type="RefSeq" id="WP_117618464.1">
    <property type="nucleotide sequence ID" value="NZ_CP101118.1"/>
</dbReference>
<evidence type="ECO:0000313" key="1">
    <source>
        <dbReference type="EMBL" id="WZF86772.1"/>
    </source>
</evidence>
<reference evidence="1 2" key="1">
    <citation type="submission" date="2022-07" db="EMBL/GenBank/DDBJ databases">
        <title>A copper resistant bacterium isolated from sediment samples of deep sea hydrothermal areas.</title>
        <authorList>
            <person name="Zeng X."/>
        </authorList>
    </citation>
    <scope>NUCLEOTIDE SEQUENCE [LARGE SCALE GENOMIC DNA]</scope>
    <source>
        <strain evidence="2">CuT 6</strain>
    </source>
</reference>
<dbReference type="Proteomes" id="UP001475781">
    <property type="component" value="Chromosome"/>
</dbReference>
<protein>
    <submittedName>
        <fullName evidence="1">SDR family NAD(P)-dependent oxidoreductase</fullName>
    </submittedName>
</protein>
<keyword evidence="2" id="KW-1185">Reference proteome</keyword>
<dbReference type="PRINTS" id="PR00081">
    <property type="entry name" value="GDHRDH"/>
</dbReference>
<dbReference type="EMBL" id="CP101118">
    <property type="protein sequence ID" value="WZF86772.1"/>
    <property type="molecule type" value="Genomic_DNA"/>
</dbReference>
<dbReference type="Pfam" id="PF00106">
    <property type="entry name" value="adh_short"/>
    <property type="match status" value="1"/>
</dbReference>
<name>A0ABZ2VWC3_9GAMM</name>
<dbReference type="PANTHER" id="PTHR45458">
    <property type="entry name" value="SHORT-CHAIN DEHYDROGENASE/REDUCTASE SDR"/>
    <property type="match status" value="1"/>
</dbReference>
<dbReference type="PANTHER" id="PTHR45458:SF1">
    <property type="entry name" value="SHORT CHAIN DEHYDROGENASE"/>
    <property type="match status" value="1"/>
</dbReference>
<proteinExistence type="predicted"/>
<dbReference type="InterPro" id="IPR052184">
    <property type="entry name" value="SDR_enzymes"/>
</dbReference>
<accession>A0ABZ2VWC3</accession>
<organism evidence="1 2">
    <name type="scientific">Marinobacter metalliresistant</name>
    <dbReference type="NCBI Taxonomy" id="2961995"/>
    <lineage>
        <taxon>Bacteria</taxon>
        <taxon>Pseudomonadati</taxon>
        <taxon>Pseudomonadota</taxon>
        <taxon>Gammaproteobacteria</taxon>
        <taxon>Pseudomonadales</taxon>
        <taxon>Marinobacteraceae</taxon>
        <taxon>Marinobacter</taxon>
    </lineage>
</organism>
<dbReference type="InterPro" id="IPR036291">
    <property type="entry name" value="NAD(P)-bd_dom_sf"/>
</dbReference>
<evidence type="ECO:0000313" key="2">
    <source>
        <dbReference type="Proteomes" id="UP001475781"/>
    </source>
</evidence>